<accession>A0A5E6MJU1</accession>
<feature type="binding site" evidence="14 15">
    <location>
        <position position="38"/>
    </location>
    <ligand>
        <name>a divalent metal cation</name>
        <dbReference type="ChEBI" id="CHEBI:60240"/>
    </ligand>
</feature>
<reference evidence="18 19" key="1">
    <citation type="submission" date="2019-09" db="EMBL/GenBank/DDBJ databases">
        <authorList>
            <person name="Cremers G."/>
        </authorList>
    </citation>
    <scope>NUCLEOTIDE SEQUENCE [LARGE SCALE GENOMIC DNA]</scope>
    <source>
        <strain evidence="18">4A</strain>
    </source>
</reference>
<feature type="domain" description="RNase H type-2" evidence="17">
    <location>
        <begin position="31"/>
        <end position="222"/>
    </location>
</feature>
<dbReference type="GO" id="GO:0030145">
    <property type="term" value="F:manganese ion binding"/>
    <property type="evidence" value="ECO:0007669"/>
    <property type="project" value="UniProtKB-UniRule"/>
</dbReference>
<dbReference type="AlphaFoldDB" id="A0A5E6MJU1"/>
<dbReference type="NCBIfam" id="NF000595">
    <property type="entry name" value="PRK00015.1-3"/>
    <property type="match status" value="1"/>
</dbReference>
<evidence type="ECO:0000256" key="13">
    <source>
        <dbReference type="ARBA" id="ARBA00023211"/>
    </source>
</evidence>
<keyword evidence="13 14" id="KW-0464">Manganese</keyword>
<dbReference type="Proteomes" id="UP000334923">
    <property type="component" value="Unassembled WGS sequence"/>
</dbReference>
<keyword evidence="10 14" id="KW-0479">Metal-binding</keyword>
<dbReference type="InterPro" id="IPR022898">
    <property type="entry name" value="RNase_HII"/>
</dbReference>
<evidence type="ECO:0000256" key="12">
    <source>
        <dbReference type="ARBA" id="ARBA00022801"/>
    </source>
</evidence>
<dbReference type="SUPFAM" id="SSF53098">
    <property type="entry name" value="Ribonuclease H-like"/>
    <property type="match status" value="1"/>
</dbReference>
<comment type="catalytic activity">
    <reaction evidence="1 14 15 16">
        <text>Endonucleolytic cleavage to 5'-phosphomonoester.</text>
        <dbReference type="EC" id="3.1.26.4"/>
    </reaction>
</comment>
<comment type="cofactor">
    <cofactor evidence="2">
        <name>Mg(2+)</name>
        <dbReference type="ChEBI" id="CHEBI:18420"/>
    </cofactor>
</comment>
<evidence type="ECO:0000256" key="2">
    <source>
        <dbReference type="ARBA" id="ARBA00001946"/>
    </source>
</evidence>
<comment type="cofactor">
    <cofactor evidence="14 15">
        <name>Mn(2+)</name>
        <dbReference type="ChEBI" id="CHEBI:29035"/>
    </cofactor>
    <cofactor evidence="14 15">
        <name>Mg(2+)</name>
        <dbReference type="ChEBI" id="CHEBI:18420"/>
    </cofactor>
    <text evidence="14 15">Manganese or magnesium. Binds 1 divalent metal ion per monomer in the absence of substrate. May bind a second metal ion after substrate binding.</text>
</comment>
<evidence type="ECO:0000256" key="6">
    <source>
        <dbReference type="ARBA" id="ARBA00012180"/>
    </source>
</evidence>
<protein>
    <recommendedName>
        <fullName evidence="7 14">Ribonuclease HII</fullName>
        <shortName evidence="14">RNase HII</shortName>
        <ecNumber evidence="6 14">3.1.26.4</ecNumber>
    </recommendedName>
</protein>
<keyword evidence="9 14" id="KW-0540">Nuclease</keyword>
<dbReference type="PANTHER" id="PTHR10954:SF18">
    <property type="entry name" value="RIBONUCLEASE HII"/>
    <property type="match status" value="1"/>
</dbReference>
<evidence type="ECO:0000259" key="17">
    <source>
        <dbReference type="PROSITE" id="PS51975"/>
    </source>
</evidence>
<evidence type="ECO:0000256" key="5">
    <source>
        <dbReference type="ARBA" id="ARBA00007383"/>
    </source>
</evidence>
<dbReference type="EC" id="3.1.26.4" evidence="6 14"/>
<keyword evidence="8 14" id="KW-0963">Cytoplasm</keyword>
<evidence type="ECO:0000256" key="8">
    <source>
        <dbReference type="ARBA" id="ARBA00022490"/>
    </source>
</evidence>
<name>A0A5E6MJU1_9BACT</name>
<evidence type="ECO:0000256" key="11">
    <source>
        <dbReference type="ARBA" id="ARBA00022759"/>
    </source>
</evidence>
<evidence type="ECO:0000256" key="1">
    <source>
        <dbReference type="ARBA" id="ARBA00000077"/>
    </source>
</evidence>
<dbReference type="Gene3D" id="3.30.420.10">
    <property type="entry name" value="Ribonuclease H-like superfamily/Ribonuclease H"/>
    <property type="match status" value="1"/>
</dbReference>
<evidence type="ECO:0000313" key="18">
    <source>
        <dbReference type="EMBL" id="VVM08225.1"/>
    </source>
</evidence>
<dbReference type="Pfam" id="PF01351">
    <property type="entry name" value="RNase_HII"/>
    <property type="match status" value="1"/>
</dbReference>
<dbReference type="PANTHER" id="PTHR10954">
    <property type="entry name" value="RIBONUCLEASE H2 SUBUNIT A"/>
    <property type="match status" value="1"/>
</dbReference>
<evidence type="ECO:0000256" key="15">
    <source>
        <dbReference type="PROSITE-ProRule" id="PRU01319"/>
    </source>
</evidence>
<dbReference type="GO" id="GO:0043137">
    <property type="term" value="P:DNA replication, removal of RNA primer"/>
    <property type="evidence" value="ECO:0007669"/>
    <property type="project" value="TreeGrafter"/>
</dbReference>
<evidence type="ECO:0000313" key="19">
    <source>
        <dbReference type="Proteomes" id="UP000334923"/>
    </source>
</evidence>
<gene>
    <name evidence="14 18" type="primary">rnhB</name>
    <name evidence="18" type="ORF">MAMT_02203</name>
</gene>
<evidence type="ECO:0000256" key="4">
    <source>
        <dbReference type="ARBA" id="ARBA00004496"/>
    </source>
</evidence>
<keyword evidence="12 14" id="KW-0378">Hydrolase</keyword>
<proteinExistence type="inferred from homology"/>
<comment type="subcellular location">
    <subcellularLocation>
        <location evidence="4 14">Cytoplasm</location>
    </subcellularLocation>
</comment>
<evidence type="ECO:0000256" key="10">
    <source>
        <dbReference type="ARBA" id="ARBA00022723"/>
    </source>
</evidence>
<feature type="binding site" evidence="14 15">
    <location>
        <position position="37"/>
    </location>
    <ligand>
        <name>a divalent metal cation</name>
        <dbReference type="ChEBI" id="CHEBI:60240"/>
    </ligand>
</feature>
<dbReference type="EMBL" id="CABFVA020000122">
    <property type="protein sequence ID" value="VVM08225.1"/>
    <property type="molecule type" value="Genomic_DNA"/>
</dbReference>
<dbReference type="GO" id="GO:0032299">
    <property type="term" value="C:ribonuclease H2 complex"/>
    <property type="evidence" value="ECO:0007669"/>
    <property type="project" value="TreeGrafter"/>
</dbReference>
<organism evidence="18 19">
    <name type="scientific">Methylacidimicrobium tartarophylax</name>
    <dbReference type="NCBI Taxonomy" id="1041768"/>
    <lineage>
        <taxon>Bacteria</taxon>
        <taxon>Pseudomonadati</taxon>
        <taxon>Verrucomicrobiota</taxon>
        <taxon>Methylacidimicrobium</taxon>
    </lineage>
</organism>
<keyword evidence="11 14" id="KW-0255">Endonuclease</keyword>
<dbReference type="RefSeq" id="WP_246186661.1">
    <property type="nucleotide sequence ID" value="NZ_CABFVA020000122.1"/>
</dbReference>
<comment type="similarity">
    <text evidence="5 14 16">Belongs to the RNase HII family.</text>
</comment>
<dbReference type="PROSITE" id="PS51975">
    <property type="entry name" value="RNASE_H_2"/>
    <property type="match status" value="1"/>
</dbReference>
<dbReference type="HAMAP" id="MF_00052_B">
    <property type="entry name" value="RNase_HII_B"/>
    <property type="match status" value="1"/>
</dbReference>
<evidence type="ECO:0000256" key="3">
    <source>
        <dbReference type="ARBA" id="ARBA00004065"/>
    </source>
</evidence>
<evidence type="ECO:0000256" key="14">
    <source>
        <dbReference type="HAMAP-Rule" id="MF_00052"/>
    </source>
</evidence>
<comment type="function">
    <text evidence="3 14 16">Endonuclease that specifically degrades the RNA of RNA-DNA hybrids.</text>
</comment>
<evidence type="ECO:0000256" key="9">
    <source>
        <dbReference type="ARBA" id="ARBA00022722"/>
    </source>
</evidence>
<dbReference type="GO" id="GO:0003723">
    <property type="term" value="F:RNA binding"/>
    <property type="evidence" value="ECO:0007669"/>
    <property type="project" value="UniProtKB-UniRule"/>
</dbReference>
<dbReference type="CDD" id="cd07182">
    <property type="entry name" value="RNase_HII_bacteria_HII_like"/>
    <property type="match status" value="1"/>
</dbReference>
<dbReference type="GO" id="GO:0006298">
    <property type="term" value="P:mismatch repair"/>
    <property type="evidence" value="ECO:0007669"/>
    <property type="project" value="TreeGrafter"/>
</dbReference>
<keyword evidence="19" id="KW-1185">Reference proteome</keyword>
<dbReference type="GO" id="GO:0005737">
    <property type="term" value="C:cytoplasm"/>
    <property type="evidence" value="ECO:0007669"/>
    <property type="project" value="UniProtKB-SubCell"/>
</dbReference>
<sequence>MRKEEAIRKARRRRKAVGRQWERLLAEQGFHPAAGVDEVGRGCLAGPVIAAAVVLPARIRLHPWLDDSKRLQPHQRSSVCDWIVSLPGVAYGIGLASAQEVDRWNVLAATMLAMARAVLALRERPGIVLVDGRETPPVELPARAIVGGDGRCACIAAASILAKVTRDRWMEAVDRDHPQFGFARHKGYGTALHWEALRLYGTTSLHRQSFLGRLSEGRIDNLPWEDGADSGSGRA</sequence>
<feature type="binding site" evidence="14 15">
    <location>
        <position position="131"/>
    </location>
    <ligand>
        <name>a divalent metal cation</name>
        <dbReference type="ChEBI" id="CHEBI:60240"/>
    </ligand>
</feature>
<dbReference type="GO" id="GO:0004523">
    <property type="term" value="F:RNA-DNA hybrid ribonuclease activity"/>
    <property type="evidence" value="ECO:0007669"/>
    <property type="project" value="UniProtKB-UniRule"/>
</dbReference>
<dbReference type="InterPro" id="IPR036397">
    <property type="entry name" value="RNaseH_sf"/>
</dbReference>
<dbReference type="InterPro" id="IPR001352">
    <property type="entry name" value="RNase_HII/HIII"/>
</dbReference>
<evidence type="ECO:0000256" key="7">
    <source>
        <dbReference type="ARBA" id="ARBA00019179"/>
    </source>
</evidence>
<dbReference type="InterPro" id="IPR024567">
    <property type="entry name" value="RNase_HII/HIII_dom"/>
</dbReference>
<dbReference type="InterPro" id="IPR012337">
    <property type="entry name" value="RNaseH-like_sf"/>
</dbReference>
<evidence type="ECO:0000256" key="16">
    <source>
        <dbReference type="RuleBase" id="RU003515"/>
    </source>
</evidence>